<evidence type="ECO:0000313" key="5">
    <source>
        <dbReference type="EMBL" id="SMD43898.1"/>
    </source>
</evidence>
<dbReference type="InterPro" id="IPR028994">
    <property type="entry name" value="Integrin_alpha_N"/>
</dbReference>
<protein>
    <submittedName>
        <fullName evidence="5">PQQ enzyme repeat-containing protein</fullName>
    </submittedName>
</protein>
<evidence type="ECO:0000256" key="2">
    <source>
        <dbReference type="ARBA" id="ARBA00022692"/>
    </source>
</evidence>
<keyword evidence="6" id="KW-1185">Reference proteome</keyword>
<proteinExistence type="predicted"/>
<keyword evidence="2" id="KW-0812">Transmembrane</keyword>
<dbReference type="GO" id="GO:0016020">
    <property type="term" value="C:membrane"/>
    <property type="evidence" value="ECO:0007669"/>
    <property type="project" value="UniProtKB-SubCell"/>
</dbReference>
<sequence length="516" mass="57109">MFIIPFMKTITNTILNNLLNTSPLVIGVVFLSAIGCQSKKNSELMWSKDFPVIGSQSSPRTVDLNGDGILDIVMGAGKNEFQPSDMGILAINGNTGDLLWHHESEDQVYGSATFLDVNGDGVKDVFIGGRSPHFRAIDGKTGKLIWEYKYIYEDHPILQYARFNFNNSVLVPDQNGDGLQDLMTVNGGNAEAAAYELENRFPGVLMIFDSKTGEILAADSMPDGMESYMSPLVFEQPDNSEPLILFGSGGETFSGNIYLAKLSDLMNQELSKSKIVASETGQGFIAPPVLVDINKDGFYDFVAISHASTIFAIDGKSHQPIWKNKIEGTECSNSFAVGYFNADDIPDFFTFASKGQWPENTGSFQVMLDGKDGSISYMDSLGCTGFSSPVVYDLNRDGIDEVIISINEYDCNRSIIDRSAFPVENRLIAIDFKNKKNWGIDQTKSFKNIFSTPWIGDLDQDGFLDIVHCQYYSHSDVLSFLGMRIKRIDTHVKIKKDPVWGAYMGSEGDGIFRKNK</sequence>
<dbReference type="PANTHER" id="PTHR21419">
    <property type="match status" value="1"/>
</dbReference>
<dbReference type="SUPFAM" id="SSF69318">
    <property type="entry name" value="Integrin alpha N-terminal domain"/>
    <property type="match status" value="1"/>
</dbReference>
<dbReference type="PANTHER" id="PTHR21419:SF30">
    <property type="entry name" value="IG-LIKE DOMAIN-CONTAINING PROTEIN"/>
    <property type="match status" value="1"/>
</dbReference>
<keyword evidence="4" id="KW-0472">Membrane</keyword>
<dbReference type="Gene3D" id="2.130.10.130">
    <property type="entry name" value="Integrin alpha, N-terminal"/>
    <property type="match status" value="1"/>
</dbReference>
<dbReference type="STRING" id="758820.SAMN00777080_2511"/>
<organism evidence="5 6">
    <name type="scientific">Aquiflexum balticum DSM 16537</name>
    <dbReference type="NCBI Taxonomy" id="758820"/>
    <lineage>
        <taxon>Bacteria</taxon>
        <taxon>Pseudomonadati</taxon>
        <taxon>Bacteroidota</taxon>
        <taxon>Cytophagia</taxon>
        <taxon>Cytophagales</taxon>
        <taxon>Cyclobacteriaceae</taxon>
        <taxon>Aquiflexum</taxon>
    </lineage>
</organism>
<gene>
    <name evidence="5" type="ORF">SAMN00777080_2511</name>
</gene>
<evidence type="ECO:0000256" key="1">
    <source>
        <dbReference type="ARBA" id="ARBA00004167"/>
    </source>
</evidence>
<reference evidence="6" key="1">
    <citation type="submission" date="2017-04" db="EMBL/GenBank/DDBJ databases">
        <authorList>
            <person name="Varghese N."/>
            <person name="Submissions S."/>
        </authorList>
    </citation>
    <scope>NUCLEOTIDE SEQUENCE [LARGE SCALE GENOMIC DNA]</scope>
    <source>
        <strain evidence="6">DSM 16537</strain>
    </source>
</reference>
<keyword evidence="3" id="KW-1133">Transmembrane helix</keyword>
<dbReference type="EMBL" id="LT838813">
    <property type="protein sequence ID" value="SMD43898.1"/>
    <property type="molecule type" value="Genomic_DNA"/>
</dbReference>
<comment type="subcellular location">
    <subcellularLocation>
        <location evidence="1">Membrane</location>
        <topology evidence="1">Single-pass membrane protein</topology>
    </subcellularLocation>
</comment>
<dbReference type="Proteomes" id="UP000192333">
    <property type="component" value="Chromosome I"/>
</dbReference>
<accession>A0A1W2H5K8</accession>
<evidence type="ECO:0000313" key="6">
    <source>
        <dbReference type="Proteomes" id="UP000192333"/>
    </source>
</evidence>
<evidence type="ECO:0000256" key="4">
    <source>
        <dbReference type="ARBA" id="ARBA00023136"/>
    </source>
</evidence>
<dbReference type="Gene3D" id="2.140.10.10">
    <property type="entry name" value="Quinoprotein alcohol dehydrogenase-like superfamily"/>
    <property type="match status" value="1"/>
</dbReference>
<name>A0A1W2H5K8_9BACT</name>
<dbReference type="AlphaFoldDB" id="A0A1W2H5K8"/>
<evidence type="ECO:0000256" key="3">
    <source>
        <dbReference type="ARBA" id="ARBA00022989"/>
    </source>
</evidence>
<dbReference type="InterPro" id="IPR045232">
    <property type="entry name" value="FAM234"/>
</dbReference>